<dbReference type="Proteomes" id="UP000504635">
    <property type="component" value="Unplaced"/>
</dbReference>
<organism evidence="3 4">
    <name type="scientific">Sitophilus oryzae</name>
    <name type="common">Rice weevil</name>
    <name type="synonym">Curculio oryzae</name>
    <dbReference type="NCBI Taxonomy" id="7048"/>
    <lineage>
        <taxon>Eukaryota</taxon>
        <taxon>Metazoa</taxon>
        <taxon>Ecdysozoa</taxon>
        <taxon>Arthropoda</taxon>
        <taxon>Hexapoda</taxon>
        <taxon>Insecta</taxon>
        <taxon>Pterygota</taxon>
        <taxon>Neoptera</taxon>
        <taxon>Endopterygota</taxon>
        <taxon>Coleoptera</taxon>
        <taxon>Polyphaga</taxon>
        <taxon>Cucujiformia</taxon>
        <taxon>Curculionidae</taxon>
        <taxon>Dryophthorinae</taxon>
        <taxon>Sitophilus</taxon>
    </lineage>
</organism>
<protein>
    <submittedName>
        <fullName evidence="4">Uncharacterized protein LOC115889620 isoform X2</fullName>
    </submittedName>
</protein>
<accession>A0A6J2YRW8</accession>
<evidence type="ECO:0000313" key="4">
    <source>
        <dbReference type="RefSeq" id="XP_030765530.1"/>
    </source>
</evidence>
<evidence type="ECO:0000313" key="3">
    <source>
        <dbReference type="Proteomes" id="UP000504635"/>
    </source>
</evidence>
<dbReference type="AlphaFoldDB" id="A0A6J2YRW8"/>
<evidence type="ECO:0000256" key="2">
    <source>
        <dbReference type="SAM" id="Phobius"/>
    </source>
</evidence>
<keyword evidence="2" id="KW-1133">Transmembrane helix</keyword>
<keyword evidence="2" id="KW-0472">Membrane</keyword>
<keyword evidence="2" id="KW-0812">Transmembrane</keyword>
<evidence type="ECO:0000256" key="1">
    <source>
        <dbReference type="SAM" id="MobiDB-lite"/>
    </source>
</evidence>
<proteinExistence type="predicted"/>
<keyword evidence="3" id="KW-1185">Reference proteome</keyword>
<feature type="transmembrane region" description="Helical" evidence="2">
    <location>
        <begin position="129"/>
        <end position="152"/>
    </location>
</feature>
<dbReference type="GeneID" id="115889620"/>
<name>A0A6J2YRW8_SITOR</name>
<feature type="region of interest" description="Disordered" evidence="1">
    <location>
        <begin position="169"/>
        <end position="193"/>
    </location>
</feature>
<sequence length="193" mass="21561">MDFIVDMTNKIKEFFIPKMESTESTFAPQKLSPITFEITAKAFTQQMKRNSSVGDIIPIQPAEEVNKIISQIINTFNSDANFADGPKKPLIPMATTPITTMRTVQNNITKAVFNATEQMSKNKKETGFFNAYIIAAVVLIVLSVICLTGTVIHKSRALKKLKNSNGKYNVSQGKNNFKNNELQDKSKKLKNIP</sequence>
<dbReference type="RefSeq" id="XP_030765530.1">
    <property type="nucleotide sequence ID" value="XM_030909670.1"/>
</dbReference>
<reference evidence="4" key="1">
    <citation type="submission" date="2025-08" db="UniProtKB">
        <authorList>
            <consortium name="RefSeq"/>
        </authorList>
    </citation>
    <scope>IDENTIFICATION</scope>
    <source>
        <tissue evidence="4">Gonads</tissue>
    </source>
</reference>
<feature type="compositionally biased region" description="Polar residues" evidence="1">
    <location>
        <begin position="169"/>
        <end position="180"/>
    </location>
</feature>
<gene>
    <name evidence="4" type="primary">LOC115889620</name>
</gene>